<evidence type="ECO:0000256" key="13">
    <source>
        <dbReference type="ARBA" id="ARBA00023316"/>
    </source>
</evidence>
<evidence type="ECO:0000256" key="6">
    <source>
        <dbReference type="ARBA" id="ARBA00022723"/>
    </source>
</evidence>
<dbReference type="GO" id="GO:0009252">
    <property type="term" value="P:peptidoglycan biosynthetic process"/>
    <property type="evidence" value="ECO:0007669"/>
    <property type="project" value="UniProtKB-UniRule"/>
</dbReference>
<feature type="region of interest" description="Linker" evidence="17">
    <location>
        <begin position="264"/>
        <end position="284"/>
    </location>
</feature>
<dbReference type="GO" id="GO:0003977">
    <property type="term" value="F:UDP-N-acetylglucosamine diphosphorylase activity"/>
    <property type="evidence" value="ECO:0007669"/>
    <property type="project" value="UniProtKB-UniRule"/>
</dbReference>
<name>A0A8J4ADW1_9ACTN</name>
<evidence type="ECO:0000256" key="5">
    <source>
        <dbReference type="ARBA" id="ARBA00022695"/>
    </source>
</evidence>
<dbReference type="HAMAP" id="MF_01631">
    <property type="entry name" value="GlmU"/>
    <property type="match status" value="1"/>
</dbReference>
<accession>A0A8J4ADW1</accession>
<evidence type="ECO:0000259" key="19">
    <source>
        <dbReference type="Pfam" id="PF12804"/>
    </source>
</evidence>
<comment type="similarity">
    <text evidence="2 17">In the N-terminal section; belongs to the N-acetylglucosamine-1-phosphate uridyltransferase family.</text>
</comment>
<dbReference type="InterPro" id="IPR029044">
    <property type="entry name" value="Nucleotide-diphossugar_trans"/>
</dbReference>
<evidence type="ECO:0000256" key="17">
    <source>
        <dbReference type="HAMAP-Rule" id="MF_01631"/>
    </source>
</evidence>
<comment type="cofactor">
    <cofactor evidence="17">
        <name>Mg(2+)</name>
        <dbReference type="ChEBI" id="CHEBI:18420"/>
    </cofactor>
    <text evidence="17">Binds 1 Mg(2+) ion per subunit.</text>
</comment>
<feature type="binding site" evidence="17">
    <location>
        <position position="203"/>
    </location>
    <ligand>
        <name>UDP-N-acetyl-alpha-D-glucosamine</name>
        <dbReference type="ChEBI" id="CHEBI:57705"/>
    </ligand>
</feature>
<dbReference type="GO" id="GO:0000902">
    <property type="term" value="P:cell morphogenesis"/>
    <property type="evidence" value="ECO:0007669"/>
    <property type="project" value="UniProtKB-UniRule"/>
</dbReference>
<evidence type="ECO:0000256" key="15">
    <source>
        <dbReference type="ARBA" id="ARBA00048493"/>
    </source>
</evidence>
<keyword evidence="10 17" id="KW-0573">Peptidoglycan synthesis</keyword>
<reference evidence="21" key="1">
    <citation type="journal article" date="2021" name="Int. J. Syst. Evol. Microbiol.">
        <title>Actinocatenispora comari sp. nov., an endophytic actinomycete isolated from aerial parts of Comarum salesowianum.</title>
        <authorList>
            <person name="Oyunbileg N."/>
            <person name="Iizaka Y."/>
            <person name="Hamada M."/>
            <person name="Davaapurev B.O."/>
            <person name="Fukumoto A."/>
            <person name="Tsetseg B."/>
            <person name="Kato F."/>
            <person name="Tamura T."/>
            <person name="Batkhuu J."/>
            <person name="Anzai Y."/>
        </authorList>
    </citation>
    <scope>NUCLEOTIDE SEQUENCE [LARGE SCALE GENOMIC DNA]</scope>
    <source>
        <strain evidence="21">NUM-2625</strain>
    </source>
</reference>
<dbReference type="InterPro" id="IPR050065">
    <property type="entry name" value="GlmU-like"/>
</dbReference>
<dbReference type="AlphaFoldDB" id="A0A8J4ADW1"/>
<feature type="domain" description="MobA-like NTP transferase" evidence="19">
    <location>
        <begin position="36"/>
        <end position="164"/>
    </location>
</feature>
<evidence type="ECO:0000256" key="8">
    <source>
        <dbReference type="ARBA" id="ARBA00022842"/>
    </source>
</evidence>
<dbReference type="GO" id="GO:0071555">
    <property type="term" value="P:cell wall organization"/>
    <property type="evidence" value="ECO:0007669"/>
    <property type="project" value="UniProtKB-KW"/>
</dbReference>
<keyword evidence="3 17" id="KW-0963">Cytoplasm</keyword>
<comment type="similarity">
    <text evidence="1 17">In the C-terminal section; belongs to the transferase hexapeptide repeat family.</text>
</comment>
<comment type="pathway">
    <text evidence="17">Nucleotide-sugar biosynthesis; UDP-N-acetyl-alpha-D-glucosamine biosynthesis; N-acetyl-alpha-D-glucosamine 1-phosphate from alpha-D-glucosamine 6-phosphate (route II): step 2/2.</text>
</comment>
<comment type="catalytic activity">
    <reaction evidence="14 17">
        <text>alpha-D-glucosamine 1-phosphate + acetyl-CoA = N-acetyl-alpha-D-glucosamine 1-phosphate + CoA + H(+)</text>
        <dbReference type="Rhea" id="RHEA:13725"/>
        <dbReference type="ChEBI" id="CHEBI:15378"/>
        <dbReference type="ChEBI" id="CHEBI:57287"/>
        <dbReference type="ChEBI" id="CHEBI:57288"/>
        <dbReference type="ChEBI" id="CHEBI:57776"/>
        <dbReference type="ChEBI" id="CHEBI:58516"/>
        <dbReference type="EC" id="2.3.1.157"/>
    </reaction>
</comment>
<keyword evidence="7 17" id="KW-0677">Repeat</keyword>
<feature type="binding site" evidence="17">
    <location>
        <position position="410"/>
    </location>
    <ligand>
        <name>UDP-N-acetyl-alpha-D-glucosamine</name>
        <dbReference type="ChEBI" id="CHEBI:57705"/>
    </ligand>
</feature>
<feature type="binding site" evidence="17">
    <location>
        <position position="53"/>
    </location>
    <ligand>
        <name>UDP-N-acetyl-alpha-D-glucosamine</name>
        <dbReference type="ChEBI" id="CHEBI:57705"/>
    </ligand>
</feature>
<keyword evidence="4 17" id="KW-0808">Transferase</keyword>
<keyword evidence="8 17" id="KW-0460">Magnesium</keyword>
<dbReference type="InterPro" id="IPR011004">
    <property type="entry name" value="Trimer_LpxA-like_sf"/>
</dbReference>
<feature type="region of interest" description="Disordered" evidence="18">
    <location>
        <begin position="499"/>
        <end position="558"/>
    </location>
</feature>
<dbReference type="UniPathway" id="UPA00113">
    <property type="reaction ID" value="UER00532"/>
</dbReference>
<feature type="binding site" evidence="17">
    <location>
        <position position="456"/>
    </location>
    <ligand>
        <name>acetyl-CoA</name>
        <dbReference type="ChEBI" id="CHEBI:57288"/>
    </ligand>
</feature>
<evidence type="ECO:0000256" key="4">
    <source>
        <dbReference type="ARBA" id="ARBA00022679"/>
    </source>
</evidence>
<keyword evidence="13 17" id="KW-0961">Cell wall biogenesis/degradation</keyword>
<feature type="binding site" evidence="17">
    <location>
        <begin position="39"/>
        <end position="42"/>
    </location>
    <ligand>
        <name>UDP-N-acetyl-alpha-D-glucosamine</name>
        <dbReference type="ChEBI" id="CHEBI:57705"/>
    </ligand>
</feature>
<dbReference type="GO" id="GO:0008360">
    <property type="term" value="P:regulation of cell shape"/>
    <property type="evidence" value="ECO:0007669"/>
    <property type="project" value="UniProtKB-KW"/>
</dbReference>
<dbReference type="GO" id="GO:0019134">
    <property type="term" value="F:glucosamine-1-phosphate N-acetyltransferase activity"/>
    <property type="evidence" value="ECO:0007669"/>
    <property type="project" value="UniProtKB-UniRule"/>
</dbReference>
<evidence type="ECO:0000256" key="14">
    <source>
        <dbReference type="ARBA" id="ARBA00048247"/>
    </source>
</evidence>
<evidence type="ECO:0000256" key="3">
    <source>
        <dbReference type="ARBA" id="ARBA00022490"/>
    </source>
</evidence>
<comment type="subunit">
    <text evidence="17">Homotrimer.</text>
</comment>
<dbReference type="GO" id="GO:0005737">
    <property type="term" value="C:cytoplasm"/>
    <property type="evidence" value="ECO:0007669"/>
    <property type="project" value="UniProtKB-SubCell"/>
</dbReference>
<dbReference type="PANTHER" id="PTHR43584:SF3">
    <property type="entry name" value="BIFUNCTIONAL PROTEIN GLMU"/>
    <property type="match status" value="1"/>
</dbReference>
<feature type="binding site" evidence="17">
    <location>
        <position position="106"/>
    </location>
    <ligand>
        <name>UDP-N-acetyl-alpha-D-glucosamine</name>
        <dbReference type="ChEBI" id="CHEBI:57705"/>
    </ligand>
</feature>
<dbReference type="InterPro" id="IPR025877">
    <property type="entry name" value="MobA-like_NTP_Trfase"/>
</dbReference>
<feature type="binding site" evidence="17">
    <location>
        <position position="261"/>
    </location>
    <ligand>
        <name>UDP-N-acetyl-alpha-D-glucosamine</name>
        <dbReference type="ChEBI" id="CHEBI:57705"/>
    </ligand>
</feature>
<dbReference type="CDD" id="cd02540">
    <property type="entry name" value="GT2_GlmU_N_bac"/>
    <property type="match status" value="1"/>
</dbReference>
<comment type="pathway">
    <text evidence="17">Nucleotide-sugar biosynthesis; UDP-N-acetyl-alpha-D-glucosamine biosynthesis; UDP-N-acetyl-alpha-D-glucosamine from N-acetyl-alpha-D-glucosamine 1-phosphate: step 1/1.</text>
</comment>
<evidence type="ECO:0000256" key="2">
    <source>
        <dbReference type="ARBA" id="ARBA00007947"/>
    </source>
</evidence>
<feature type="binding site" evidence="17">
    <location>
        <begin position="111"/>
        <end position="112"/>
    </location>
    <ligand>
        <name>UDP-N-acetyl-alpha-D-glucosamine</name>
        <dbReference type="ChEBI" id="CHEBI:57705"/>
    </ligand>
</feature>
<evidence type="ECO:0000256" key="12">
    <source>
        <dbReference type="ARBA" id="ARBA00023315"/>
    </source>
</evidence>
<feature type="binding site" evidence="17">
    <location>
        <position position="261"/>
    </location>
    <ligand>
        <name>Mg(2+)</name>
        <dbReference type="ChEBI" id="CHEBI:18420"/>
    </ligand>
</feature>
<dbReference type="Proteomes" id="UP000614996">
    <property type="component" value="Unassembled WGS sequence"/>
</dbReference>
<feature type="active site" description="Proton acceptor" evidence="17">
    <location>
        <position position="396"/>
    </location>
</feature>
<evidence type="ECO:0000256" key="9">
    <source>
        <dbReference type="ARBA" id="ARBA00022960"/>
    </source>
</evidence>
<comment type="caution">
    <text evidence="17">Lacks conserved residue(s) required for the propagation of feature annotation.</text>
</comment>
<feature type="binding site" evidence="17">
    <location>
        <position position="173"/>
    </location>
    <ligand>
        <name>UDP-N-acetyl-alpha-D-glucosamine</name>
        <dbReference type="ChEBI" id="CHEBI:57705"/>
    </ligand>
</feature>
<dbReference type="GO" id="GO:0000287">
    <property type="term" value="F:magnesium ion binding"/>
    <property type="evidence" value="ECO:0007669"/>
    <property type="project" value="UniProtKB-UniRule"/>
</dbReference>
<dbReference type="EMBL" id="BOPO01000078">
    <property type="protein sequence ID" value="GIL28890.1"/>
    <property type="molecule type" value="Genomic_DNA"/>
</dbReference>
<keyword evidence="21" id="KW-1185">Reference proteome</keyword>
<dbReference type="EC" id="2.7.7.23" evidence="17"/>
<keyword evidence="9 17" id="KW-0133">Cell shape</keyword>
<dbReference type="InterPro" id="IPR038009">
    <property type="entry name" value="GlmU_C_LbH"/>
</dbReference>
<organism evidence="20 21">
    <name type="scientific">Actinocatenispora comari</name>
    <dbReference type="NCBI Taxonomy" id="2807577"/>
    <lineage>
        <taxon>Bacteria</taxon>
        <taxon>Bacillati</taxon>
        <taxon>Actinomycetota</taxon>
        <taxon>Actinomycetes</taxon>
        <taxon>Micromonosporales</taxon>
        <taxon>Micromonosporaceae</taxon>
        <taxon>Actinocatenispora</taxon>
    </lineage>
</organism>
<feature type="region of interest" description="Pyrophosphorylase" evidence="17">
    <location>
        <begin position="1"/>
        <end position="263"/>
    </location>
</feature>
<dbReference type="Gene3D" id="2.160.10.10">
    <property type="entry name" value="Hexapeptide repeat proteins"/>
    <property type="match status" value="1"/>
</dbReference>
<dbReference type="SUPFAM" id="SSF51161">
    <property type="entry name" value="Trimeric LpxA-like enzymes"/>
    <property type="match status" value="1"/>
</dbReference>
<dbReference type="GO" id="GO:0006048">
    <property type="term" value="P:UDP-N-acetylglucosamine biosynthetic process"/>
    <property type="evidence" value="ECO:0007669"/>
    <property type="project" value="UniProtKB-UniPathway"/>
</dbReference>
<feature type="binding site" evidence="17">
    <location>
        <position position="366"/>
    </location>
    <ligand>
        <name>UDP-N-acetyl-alpha-D-glucosamine</name>
        <dbReference type="ChEBI" id="CHEBI:57705"/>
    </ligand>
</feature>
<feature type="binding site" evidence="17">
    <location>
        <position position="188"/>
    </location>
    <ligand>
        <name>UDP-N-acetyl-alpha-D-glucosamine</name>
        <dbReference type="ChEBI" id="CHEBI:57705"/>
    </ligand>
</feature>
<evidence type="ECO:0000256" key="11">
    <source>
        <dbReference type="ARBA" id="ARBA00023268"/>
    </source>
</evidence>
<feature type="binding site" evidence="17">
    <location>
        <position position="136"/>
    </location>
    <ligand>
        <name>Mg(2+)</name>
        <dbReference type="ChEBI" id="CHEBI:18420"/>
    </ligand>
</feature>
<evidence type="ECO:0000256" key="18">
    <source>
        <dbReference type="SAM" id="MobiDB-lite"/>
    </source>
</evidence>
<keyword evidence="11 17" id="KW-0511">Multifunctional enzyme</keyword>
<dbReference type="Pfam" id="PF12804">
    <property type="entry name" value="NTP_transf_3"/>
    <property type="match status" value="1"/>
</dbReference>
<feature type="region of interest" description="N-acetyltransferase" evidence="17">
    <location>
        <begin position="285"/>
        <end position="558"/>
    </location>
</feature>
<feature type="binding site" evidence="17">
    <location>
        <position position="413"/>
    </location>
    <ligand>
        <name>acetyl-CoA</name>
        <dbReference type="ChEBI" id="CHEBI:57288"/>
    </ligand>
</feature>
<dbReference type="NCBIfam" id="NF010932">
    <property type="entry name" value="PRK14352.1"/>
    <property type="match status" value="1"/>
</dbReference>
<feature type="binding site" evidence="17">
    <location>
        <position position="399"/>
    </location>
    <ligand>
        <name>UDP-N-acetyl-alpha-D-glucosamine</name>
        <dbReference type="ChEBI" id="CHEBI:57705"/>
    </ligand>
</feature>
<keyword evidence="12 17" id="KW-0012">Acyltransferase</keyword>
<sequence>MGSGPMTRRRKGARSVSEPTSRPDPAYDADGGGRTVIVLAAGLGTRMKSTKPKMLHALLGRTLLGHVLAAAEPLAAQRTLVVVGAAADQVTAHLAEIAPAAEPVHQAEQRGTGHATRVAVEQAPAAHGTVVVLTGDVPLLRAETLTELVAAHERAGAAATVLTAAPPDVTGLGRIVRDEHGAVVGIVEERDASPEQRRIREINSGIIAFRADALRATLAELRSDNDQGEEYLTDTIGLLVKAGERVGAYVAADVTETMGVNDRAQLAALGALLRDRVNGAWMRAGVTMVDPASVWLDVTVTLAPDVLLEPQVQLRGATSVAAGATVGPDTTLVDTEVGAGASVVRAQATGAVIGPDCSVGPFAYLRPGSRLHAGAKVGTYVETKNAEIGAGSKVPHLSYVGDATIGEQTNIGAATVFVNYDGVHKHRSRIGSFARTGADNMFVAPVEVGDGAYTGAGAVIRRDVPPGALSYSAAPQRVVPDWTVGHRPDTPAAAAAIKATERDAVEDAAAAAGQTSPRPGLAVPGSTETGGTDGGSAGGAVDTGSTDGAGSTGSAGEC</sequence>
<comment type="pathway">
    <text evidence="17">Bacterial outer membrane biogenesis; LPS lipid A biosynthesis.</text>
</comment>
<dbReference type="GO" id="GO:0009245">
    <property type="term" value="P:lipid A biosynthetic process"/>
    <property type="evidence" value="ECO:0007669"/>
    <property type="project" value="UniProtKB-UniRule"/>
</dbReference>
<gene>
    <name evidence="17 20" type="primary">glmU</name>
    <name evidence="20" type="ORF">NUM_41440</name>
</gene>
<protein>
    <recommendedName>
        <fullName evidence="17">Bifunctional protein GlmU</fullName>
    </recommendedName>
    <domain>
        <recommendedName>
            <fullName evidence="17">UDP-N-acetylglucosamine pyrophosphorylase</fullName>
            <ecNumber evidence="17">2.7.7.23</ecNumber>
        </recommendedName>
        <alternativeName>
            <fullName evidence="17">N-acetylglucosamine-1-phosphate uridyltransferase</fullName>
        </alternativeName>
    </domain>
    <domain>
        <recommendedName>
            <fullName evidence="17">Glucosamine-1-phosphate N-acetyltransferase</fullName>
            <ecNumber evidence="17">2.3.1.157</ecNumber>
        </recommendedName>
    </domain>
</protein>
<feature type="region of interest" description="Disordered" evidence="18">
    <location>
        <begin position="1"/>
        <end position="31"/>
    </location>
</feature>
<dbReference type="PANTHER" id="PTHR43584">
    <property type="entry name" value="NUCLEOTIDYL TRANSFERASE"/>
    <property type="match status" value="1"/>
</dbReference>
<evidence type="ECO:0000256" key="10">
    <source>
        <dbReference type="ARBA" id="ARBA00022984"/>
    </source>
</evidence>
<feature type="binding site" evidence="17">
    <location>
        <begin position="419"/>
        <end position="420"/>
    </location>
    <ligand>
        <name>acetyl-CoA</name>
        <dbReference type="ChEBI" id="CHEBI:57288"/>
    </ligand>
</feature>
<keyword evidence="6 17" id="KW-0479">Metal-binding</keyword>
<feature type="binding site" evidence="17">
    <location>
        <position position="384"/>
    </location>
    <ligand>
        <name>UDP-N-acetyl-alpha-D-glucosamine</name>
        <dbReference type="ChEBI" id="CHEBI:57705"/>
    </ligand>
</feature>
<evidence type="ECO:0000256" key="7">
    <source>
        <dbReference type="ARBA" id="ARBA00022737"/>
    </source>
</evidence>
<evidence type="ECO:0000256" key="16">
    <source>
        <dbReference type="ARBA" id="ARBA00049628"/>
    </source>
</evidence>
<comment type="caution">
    <text evidence="20">The sequence shown here is derived from an EMBL/GenBank/DDBJ whole genome shotgun (WGS) entry which is preliminary data.</text>
</comment>
<comment type="function">
    <text evidence="16 17">Catalyzes the last two sequential reactions in the de novo biosynthetic pathway for UDP-N-acetylglucosamine (UDP-GlcNAc). The C-terminal domain catalyzes the transfer of acetyl group from acetyl coenzyme A to glucosamine-1-phosphate (GlcN-1-P) to produce N-acetylglucosamine-1-phosphate (GlcNAc-1-P), which is converted into UDP-GlcNAc by the transfer of uridine 5-monophosphate (from uridine 5-triphosphate), a reaction catalyzed by the N-terminal domain.</text>
</comment>
<evidence type="ECO:0000313" key="20">
    <source>
        <dbReference type="EMBL" id="GIL28890.1"/>
    </source>
</evidence>
<dbReference type="EC" id="2.3.1.157" evidence="17"/>
<comment type="catalytic activity">
    <reaction evidence="15 17">
        <text>N-acetyl-alpha-D-glucosamine 1-phosphate + UTP + H(+) = UDP-N-acetyl-alpha-D-glucosamine + diphosphate</text>
        <dbReference type="Rhea" id="RHEA:13509"/>
        <dbReference type="ChEBI" id="CHEBI:15378"/>
        <dbReference type="ChEBI" id="CHEBI:33019"/>
        <dbReference type="ChEBI" id="CHEBI:46398"/>
        <dbReference type="ChEBI" id="CHEBI:57705"/>
        <dbReference type="ChEBI" id="CHEBI:57776"/>
        <dbReference type="EC" id="2.7.7.23"/>
    </reaction>
</comment>
<proteinExistence type="inferred from homology"/>
<feature type="compositionally biased region" description="Low complexity" evidence="18">
    <location>
        <begin position="539"/>
        <end position="558"/>
    </location>
</feature>
<comment type="subcellular location">
    <subcellularLocation>
        <location evidence="17">Cytoplasm</location>
    </subcellularLocation>
</comment>
<keyword evidence="5 17" id="KW-0548">Nucleotidyltransferase</keyword>
<dbReference type="Gene3D" id="3.90.550.10">
    <property type="entry name" value="Spore Coat Polysaccharide Biosynthesis Protein SpsA, Chain A"/>
    <property type="match status" value="1"/>
</dbReference>
<dbReference type="GO" id="GO:0016020">
    <property type="term" value="C:membrane"/>
    <property type="evidence" value="ECO:0007669"/>
    <property type="project" value="GOC"/>
</dbReference>
<dbReference type="SUPFAM" id="SSF53448">
    <property type="entry name" value="Nucleotide-diphospho-sugar transferases"/>
    <property type="match status" value="1"/>
</dbReference>
<evidence type="ECO:0000313" key="21">
    <source>
        <dbReference type="Proteomes" id="UP000614996"/>
    </source>
</evidence>
<evidence type="ECO:0000256" key="1">
    <source>
        <dbReference type="ARBA" id="ARBA00007707"/>
    </source>
</evidence>
<dbReference type="CDD" id="cd03353">
    <property type="entry name" value="LbH_GlmU_C"/>
    <property type="match status" value="1"/>
</dbReference>
<dbReference type="NCBIfam" id="TIGR01173">
    <property type="entry name" value="glmU"/>
    <property type="match status" value="1"/>
</dbReference>
<dbReference type="UniPathway" id="UPA00973"/>
<dbReference type="InterPro" id="IPR005882">
    <property type="entry name" value="Bifunctional_GlmU"/>
</dbReference>